<dbReference type="GO" id="GO:0005886">
    <property type="term" value="C:plasma membrane"/>
    <property type="evidence" value="ECO:0007669"/>
    <property type="project" value="UniProtKB-SubCell"/>
</dbReference>
<keyword evidence="8" id="KW-1185">Reference proteome</keyword>
<feature type="transmembrane region" description="Helical" evidence="6">
    <location>
        <begin position="159"/>
        <end position="180"/>
    </location>
</feature>
<comment type="caution">
    <text evidence="7">The sequence shown here is derived from an EMBL/GenBank/DDBJ whole genome shotgun (WGS) entry which is preliminary data.</text>
</comment>
<comment type="caution">
    <text evidence="6">Lacks conserved residue(s) required for the propagation of feature annotation.</text>
</comment>
<protein>
    <recommendedName>
        <fullName evidence="6">Choline transporter-like protein</fullName>
    </recommendedName>
</protein>
<keyword evidence="3 6" id="KW-0812">Transmembrane</keyword>
<evidence type="ECO:0000313" key="8">
    <source>
        <dbReference type="Proteomes" id="UP000324091"/>
    </source>
</evidence>
<dbReference type="GO" id="GO:0022857">
    <property type="term" value="F:transmembrane transporter activity"/>
    <property type="evidence" value="ECO:0007669"/>
    <property type="project" value="UniProtKB-UniRule"/>
</dbReference>
<dbReference type="AlphaFoldDB" id="A0A5C6MWD0"/>
<gene>
    <name evidence="7" type="ORF">D4764_06G0008430</name>
</gene>
<keyword evidence="5 6" id="KW-0472">Membrane</keyword>
<dbReference type="PANTHER" id="PTHR12385">
    <property type="entry name" value="CHOLINE TRANSPORTER-LIKE (SLC FAMILY 44)"/>
    <property type="match status" value="1"/>
</dbReference>
<dbReference type="Proteomes" id="UP000324091">
    <property type="component" value="Chromosome 6"/>
</dbReference>
<feature type="transmembrane region" description="Helical" evidence="6">
    <location>
        <begin position="34"/>
        <end position="65"/>
    </location>
</feature>
<evidence type="ECO:0000256" key="4">
    <source>
        <dbReference type="ARBA" id="ARBA00022989"/>
    </source>
</evidence>
<reference evidence="7 8" key="1">
    <citation type="submission" date="2019-04" db="EMBL/GenBank/DDBJ databases">
        <title>Chromosome genome assembly for Takifugu flavidus.</title>
        <authorList>
            <person name="Xiao S."/>
        </authorList>
    </citation>
    <scope>NUCLEOTIDE SEQUENCE [LARGE SCALE GENOMIC DNA]</scope>
    <source>
        <strain evidence="7">HTHZ2018</strain>
        <tissue evidence="7">Muscle</tissue>
    </source>
</reference>
<proteinExistence type="inferred from homology"/>
<accession>A0A5C6MWD0</accession>
<comment type="subcellular location">
    <subcellularLocation>
        <location evidence="6">Cell membrane</location>
        <topology evidence="6">Multi-pass membrane protein</topology>
    </subcellularLocation>
    <subcellularLocation>
        <location evidence="1">Membrane</location>
        <topology evidence="1">Multi-pass membrane protein</topology>
    </subcellularLocation>
</comment>
<sequence>MTQWGDTGLSGAPVKNPSTGVVEYVMEGPPQYLVWYHAVGLIWITEFIFAFQQMTIAGAVVTYYFTRNKSQLPATPILSSVARTILYHLGTLAKGSFIITLVKIPRLILTYIHNQLKGKNAYTATAINSTSFCTSARDALLILVENALRVSAINTVGDFVLFLAKVLVVSCTAFAGVLALNYQKDYTVWVLPLLIVLLFAFLVAHCFLSVFENVVDVLFLCFAVDTKYNDGSPGREFYMDKALMEYVENSKKNKYMAGNEGDQEMKSMSN</sequence>
<evidence type="ECO:0000256" key="5">
    <source>
        <dbReference type="ARBA" id="ARBA00023136"/>
    </source>
</evidence>
<evidence type="ECO:0000256" key="6">
    <source>
        <dbReference type="RuleBase" id="RU368066"/>
    </source>
</evidence>
<evidence type="ECO:0000256" key="3">
    <source>
        <dbReference type="ARBA" id="ARBA00022692"/>
    </source>
</evidence>
<evidence type="ECO:0000313" key="7">
    <source>
        <dbReference type="EMBL" id="TWW59313.1"/>
    </source>
</evidence>
<comment type="similarity">
    <text evidence="2 6">Belongs to the CTL (choline transporter-like) family.</text>
</comment>
<dbReference type="Pfam" id="PF04515">
    <property type="entry name" value="Choline_transpo"/>
    <property type="match status" value="2"/>
</dbReference>
<organism evidence="7 8">
    <name type="scientific">Takifugu flavidus</name>
    <name type="common">sansaifugu</name>
    <dbReference type="NCBI Taxonomy" id="433684"/>
    <lineage>
        <taxon>Eukaryota</taxon>
        <taxon>Metazoa</taxon>
        <taxon>Chordata</taxon>
        <taxon>Craniata</taxon>
        <taxon>Vertebrata</taxon>
        <taxon>Euteleostomi</taxon>
        <taxon>Actinopterygii</taxon>
        <taxon>Neopterygii</taxon>
        <taxon>Teleostei</taxon>
        <taxon>Neoteleostei</taxon>
        <taxon>Acanthomorphata</taxon>
        <taxon>Eupercaria</taxon>
        <taxon>Tetraodontiformes</taxon>
        <taxon>Tetradontoidea</taxon>
        <taxon>Tetraodontidae</taxon>
        <taxon>Takifugu</taxon>
    </lineage>
</organism>
<dbReference type="InterPro" id="IPR007603">
    <property type="entry name" value="Choline_transptr-like"/>
</dbReference>
<feature type="transmembrane region" description="Helical" evidence="6">
    <location>
        <begin position="186"/>
        <end position="208"/>
    </location>
</feature>
<evidence type="ECO:0000256" key="1">
    <source>
        <dbReference type="ARBA" id="ARBA00004141"/>
    </source>
</evidence>
<dbReference type="PANTHER" id="PTHR12385:SF12">
    <property type="entry name" value="CHOLINE TRANSPORTER-LIKE PROTEIN"/>
    <property type="match status" value="1"/>
</dbReference>
<keyword evidence="4 6" id="KW-1133">Transmembrane helix</keyword>
<comment type="function">
    <text evidence="6">Choline transporter.</text>
</comment>
<evidence type="ECO:0000256" key="2">
    <source>
        <dbReference type="ARBA" id="ARBA00007168"/>
    </source>
</evidence>
<name>A0A5C6MWD0_9TELE</name>
<dbReference type="EMBL" id="RHFK02000019">
    <property type="protein sequence ID" value="TWW59313.1"/>
    <property type="molecule type" value="Genomic_DNA"/>
</dbReference>